<name>A0A336MNZ0_CULSO</name>
<evidence type="ECO:0000256" key="11">
    <source>
        <dbReference type="SAM" id="Phobius"/>
    </source>
</evidence>
<accession>A0A336MNZ0</accession>
<dbReference type="EMBL" id="UFQS01001629">
    <property type="protein sequence ID" value="SSX11686.1"/>
    <property type="molecule type" value="Genomic_DNA"/>
</dbReference>
<evidence type="ECO:0000256" key="6">
    <source>
        <dbReference type="ARBA" id="ARBA00022737"/>
    </source>
</evidence>
<keyword evidence="8 11" id="KW-0472">Membrane</keyword>
<dbReference type="Pfam" id="PF01582">
    <property type="entry name" value="TIR"/>
    <property type="match status" value="1"/>
</dbReference>
<evidence type="ECO:0000256" key="5">
    <source>
        <dbReference type="ARBA" id="ARBA00022729"/>
    </source>
</evidence>
<dbReference type="GO" id="GO:0005886">
    <property type="term" value="C:plasma membrane"/>
    <property type="evidence" value="ECO:0007669"/>
    <property type="project" value="TreeGrafter"/>
</dbReference>
<keyword evidence="7 11" id="KW-1133">Transmembrane helix</keyword>
<dbReference type="GO" id="GO:0038023">
    <property type="term" value="F:signaling receptor activity"/>
    <property type="evidence" value="ECO:0007669"/>
    <property type="project" value="TreeGrafter"/>
</dbReference>
<evidence type="ECO:0000256" key="10">
    <source>
        <dbReference type="ARBA" id="ARBA00023180"/>
    </source>
</evidence>
<keyword evidence="10" id="KW-0325">Glycoprotein</keyword>
<evidence type="ECO:0000256" key="2">
    <source>
        <dbReference type="ARBA" id="ARBA00009634"/>
    </source>
</evidence>
<reference evidence="14" key="2">
    <citation type="submission" date="2018-07" db="EMBL/GenBank/DDBJ databases">
        <authorList>
            <person name="Quirk P.G."/>
            <person name="Krulwich T.A."/>
        </authorList>
    </citation>
    <scope>NUCLEOTIDE SEQUENCE</scope>
</reference>
<evidence type="ECO:0000313" key="14">
    <source>
        <dbReference type="EMBL" id="SSX31251.1"/>
    </source>
</evidence>
<reference evidence="13" key="1">
    <citation type="submission" date="2018-04" db="EMBL/GenBank/DDBJ databases">
        <authorList>
            <person name="Go L.Y."/>
            <person name="Mitchell J.A."/>
        </authorList>
    </citation>
    <scope>NUCLEOTIDE SEQUENCE</scope>
    <source>
        <tissue evidence="13">Whole organism</tissue>
    </source>
</reference>
<dbReference type="PRINTS" id="PR01537">
    <property type="entry name" value="INTRLKN1R1F"/>
</dbReference>
<keyword evidence="9" id="KW-0675">Receptor</keyword>
<dbReference type="SUPFAM" id="SSF52058">
    <property type="entry name" value="L domain-like"/>
    <property type="match status" value="1"/>
</dbReference>
<proteinExistence type="inferred from homology"/>
<evidence type="ECO:0000256" key="9">
    <source>
        <dbReference type="ARBA" id="ARBA00023170"/>
    </source>
</evidence>
<dbReference type="PANTHER" id="PTHR24365:SF541">
    <property type="entry name" value="PROTEIN TOLL-RELATED"/>
    <property type="match status" value="1"/>
</dbReference>
<gene>
    <name evidence="14" type="primary">CSON003459</name>
</gene>
<keyword evidence="6" id="KW-0677">Repeat</keyword>
<dbReference type="PROSITE" id="PS51450">
    <property type="entry name" value="LRR"/>
    <property type="match status" value="1"/>
</dbReference>
<dbReference type="VEuPathDB" id="VectorBase:CSON003459"/>
<organism evidence="14">
    <name type="scientific">Culicoides sonorensis</name>
    <name type="common">Biting midge</name>
    <dbReference type="NCBI Taxonomy" id="179676"/>
    <lineage>
        <taxon>Eukaryota</taxon>
        <taxon>Metazoa</taxon>
        <taxon>Ecdysozoa</taxon>
        <taxon>Arthropoda</taxon>
        <taxon>Hexapoda</taxon>
        <taxon>Insecta</taxon>
        <taxon>Pterygota</taxon>
        <taxon>Neoptera</taxon>
        <taxon>Endopterygota</taxon>
        <taxon>Diptera</taxon>
        <taxon>Nematocera</taxon>
        <taxon>Chironomoidea</taxon>
        <taxon>Ceratopogonidae</taxon>
        <taxon>Ceratopogoninae</taxon>
        <taxon>Culicoides</taxon>
        <taxon>Monoculicoides</taxon>
    </lineage>
</organism>
<protein>
    <submittedName>
        <fullName evidence="14">CSON003459 protein</fullName>
    </submittedName>
</protein>
<dbReference type="InterPro" id="IPR032675">
    <property type="entry name" value="LRR_dom_sf"/>
</dbReference>
<dbReference type="SUPFAM" id="SSF52200">
    <property type="entry name" value="Toll/Interleukin receptor TIR domain"/>
    <property type="match status" value="1"/>
</dbReference>
<dbReference type="AlphaFoldDB" id="A0A336MNZ0"/>
<dbReference type="PROSITE" id="PS50104">
    <property type="entry name" value="TIR"/>
    <property type="match status" value="1"/>
</dbReference>
<evidence type="ECO:0000256" key="4">
    <source>
        <dbReference type="ARBA" id="ARBA00022692"/>
    </source>
</evidence>
<sequence>MIIKSSITTIFLIFFLSIFCKEIVVGFITCYNYEKLILKTFKEQVKELTYLNDKDITSLAIQRCDLDFPIIELVKVLEDTLNKTIVLEKLSLFGMIIRTEIFVGLENIVDQNFELHIDLPKGKLPINTFSSMSQLQNLFLHISSQNNLPDFIFIQKLKYLNVVFYFKFNTETDCHTLIYNLFNETQKHLQTLEIKNDIYSSNCILRENTFSKMIALENLRISMFAFTNVDDTTFSKLTKLNELHLVGNKLNNFSLDHLPPHLQLLDLGYNNISSINITKSLDNLIELDLRFNKLETLTLDLENQLVNLEKLRLYENPLKHLDIKSPEVLKLKSLDLENVYINNFDFWFWAYQHMETTVMDLSGSYPPCICDLKEKLKLKFNNDDAFENVFRNMYCRVPLSECGLTTFGEFTCHTHICNVYKTLVNPRLEESMCIVFNCSNIEAIELNTKRWFIEQNIIKNIVGNYFPNVHFLFDDISTEIHSFPLISSFEFGIYQKFHISASNSRFKEIGPEIIPSNRSLVELNLKNNLIQEIDIDILEKFRDMKTTLKLSGNPIKCICEKAKMYEEIVSLKNFISDFDNLTCSDGTPFFPNRELCISLWTVLSYIAIVTLSLVSIMLGFYLKYSLEVQVFIYSRGWFPKYFRPESDDTACKYDAFLSFSEKDEKFVLQILKLLEEDQNPPFKVCYHHRDWIIGEQIDTQIINSVEESRKTIIVLSHHFTASHWANMEFTTAHYKMLEEKSPKILLILHGDIETADLRPELKSYIKTTTYLKSDDKWFEKKLLYSLRRPQVMKIA</sequence>
<dbReference type="SMART" id="SM00255">
    <property type="entry name" value="TIR"/>
    <property type="match status" value="1"/>
</dbReference>
<evidence type="ECO:0000313" key="13">
    <source>
        <dbReference type="EMBL" id="SSX11686.1"/>
    </source>
</evidence>
<dbReference type="InterPro" id="IPR001611">
    <property type="entry name" value="Leu-rich_rpt"/>
</dbReference>
<keyword evidence="4 11" id="KW-0812">Transmembrane</keyword>
<feature type="domain" description="TIR" evidence="12">
    <location>
        <begin position="651"/>
        <end position="786"/>
    </location>
</feature>
<keyword evidence="3" id="KW-0433">Leucine-rich repeat</keyword>
<dbReference type="InterPro" id="IPR035897">
    <property type="entry name" value="Toll_tir_struct_dom_sf"/>
</dbReference>
<evidence type="ECO:0000256" key="1">
    <source>
        <dbReference type="ARBA" id="ARBA00004167"/>
    </source>
</evidence>
<dbReference type="InterPro" id="IPR003591">
    <property type="entry name" value="Leu-rich_rpt_typical-subtyp"/>
</dbReference>
<feature type="transmembrane region" description="Helical" evidence="11">
    <location>
        <begin position="597"/>
        <end position="622"/>
    </location>
</feature>
<keyword evidence="5" id="KW-0732">Signal</keyword>
<comment type="similarity">
    <text evidence="2">Belongs to the Toll-like receptor family.</text>
</comment>
<dbReference type="GO" id="GO:0007165">
    <property type="term" value="P:signal transduction"/>
    <property type="evidence" value="ECO:0007669"/>
    <property type="project" value="InterPro"/>
</dbReference>
<dbReference type="Gene3D" id="3.80.10.10">
    <property type="entry name" value="Ribonuclease Inhibitor"/>
    <property type="match status" value="2"/>
</dbReference>
<dbReference type="EMBL" id="UFQT01001629">
    <property type="protein sequence ID" value="SSX31251.1"/>
    <property type="molecule type" value="Genomic_DNA"/>
</dbReference>
<dbReference type="SMART" id="SM00369">
    <property type="entry name" value="LRR_TYP"/>
    <property type="match status" value="3"/>
</dbReference>
<comment type="subcellular location">
    <subcellularLocation>
        <location evidence="1">Membrane</location>
        <topology evidence="1">Single-pass membrane protein</topology>
    </subcellularLocation>
</comment>
<dbReference type="InterPro" id="IPR000157">
    <property type="entry name" value="TIR_dom"/>
</dbReference>
<evidence type="ECO:0000256" key="7">
    <source>
        <dbReference type="ARBA" id="ARBA00022989"/>
    </source>
</evidence>
<evidence type="ECO:0000256" key="3">
    <source>
        <dbReference type="ARBA" id="ARBA00022614"/>
    </source>
</evidence>
<evidence type="ECO:0000256" key="8">
    <source>
        <dbReference type="ARBA" id="ARBA00023136"/>
    </source>
</evidence>
<dbReference type="OMA" id="CHTHICN"/>
<dbReference type="PANTHER" id="PTHR24365">
    <property type="entry name" value="TOLL-LIKE RECEPTOR"/>
    <property type="match status" value="1"/>
</dbReference>
<dbReference type="Gene3D" id="3.40.50.10140">
    <property type="entry name" value="Toll/interleukin-1 receptor homology (TIR) domain"/>
    <property type="match status" value="1"/>
</dbReference>
<evidence type="ECO:0000259" key="12">
    <source>
        <dbReference type="PROSITE" id="PS50104"/>
    </source>
</evidence>